<evidence type="ECO:0000313" key="2">
    <source>
        <dbReference type="Proteomes" id="UP000814176"/>
    </source>
</evidence>
<protein>
    <submittedName>
        <fullName evidence="1">Uncharacterized protein</fullName>
    </submittedName>
</protein>
<gene>
    <name evidence="1" type="ORF">C8Q71DRAFT_339163</name>
</gene>
<evidence type="ECO:0000313" key="1">
    <source>
        <dbReference type="EMBL" id="KAH9841585.1"/>
    </source>
</evidence>
<name>A0ABQ8KS15_9APHY</name>
<sequence length="263" mass="29025">MSTSEVKRRKYGCLEVVDRRRMPQVRVASKCRGRRSSAPNGLASSWTAVKCRSGRRFQWDSVVKLCKLGCVTTSTELPSRAAIRAVSNRERGEAVSACEQPQAGVTSSSGGSSIVKRRKRGCFKSLQLESHQRQSIRGQAPQIRLHPLEGSSARSWDHVIVGQCQAPQGKAASKKIAKRCKCTYLGQLTRSRRALSFKGQAPQVGLHQAPSRGPEGGWMLALLQCPSGRGPLRGLRDKYPRIASRRVRGETNTRFAPYNRARA</sequence>
<accession>A0ABQ8KS15</accession>
<dbReference type="GeneID" id="71998645"/>
<proteinExistence type="predicted"/>
<reference evidence="1 2" key="1">
    <citation type="journal article" date="2021" name="Environ. Microbiol.">
        <title>Gene family expansions and transcriptome signatures uncover fungal adaptations to wood decay.</title>
        <authorList>
            <person name="Hage H."/>
            <person name="Miyauchi S."/>
            <person name="Viragh M."/>
            <person name="Drula E."/>
            <person name="Min B."/>
            <person name="Chaduli D."/>
            <person name="Navarro D."/>
            <person name="Favel A."/>
            <person name="Norest M."/>
            <person name="Lesage-Meessen L."/>
            <person name="Balint B."/>
            <person name="Merenyi Z."/>
            <person name="de Eugenio L."/>
            <person name="Morin E."/>
            <person name="Martinez A.T."/>
            <person name="Baldrian P."/>
            <person name="Stursova M."/>
            <person name="Martinez M.J."/>
            <person name="Novotny C."/>
            <person name="Magnuson J.K."/>
            <person name="Spatafora J.W."/>
            <person name="Maurice S."/>
            <person name="Pangilinan J."/>
            <person name="Andreopoulos W."/>
            <person name="LaButti K."/>
            <person name="Hundley H."/>
            <person name="Na H."/>
            <person name="Kuo A."/>
            <person name="Barry K."/>
            <person name="Lipzen A."/>
            <person name="Henrissat B."/>
            <person name="Riley R."/>
            <person name="Ahrendt S."/>
            <person name="Nagy L.G."/>
            <person name="Grigoriev I.V."/>
            <person name="Martin F."/>
            <person name="Rosso M.N."/>
        </authorList>
    </citation>
    <scope>NUCLEOTIDE SEQUENCE [LARGE SCALE GENOMIC DNA]</scope>
    <source>
        <strain evidence="1 2">CIRM-BRFM 1785</strain>
    </source>
</reference>
<dbReference type="RefSeq" id="XP_047782884.1">
    <property type="nucleotide sequence ID" value="XM_047917913.1"/>
</dbReference>
<keyword evidence="2" id="KW-1185">Reference proteome</keyword>
<comment type="caution">
    <text evidence="1">The sequence shown here is derived from an EMBL/GenBank/DDBJ whole genome shotgun (WGS) entry which is preliminary data.</text>
</comment>
<organism evidence="1 2">
    <name type="scientific">Rhodofomes roseus</name>
    <dbReference type="NCBI Taxonomy" id="34475"/>
    <lineage>
        <taxon>Eukaryota</taxon>
        <taxon>Fungi</taxon>
        <taxon>Dikarya</taxon>
        <taxon>Basidiomycota</taxon>
        <taxon>Agaricomycotina</taxon>
        <taxon>Agaricomycetes</taxon>
        <taxon>Polyporales</taxon>
        <taxon>Rhodofomes</taxon>
    </lineage>
</organism>
<dbReference type="EMBL" id="JADCUA010000003">
    <property type="protein sequence ID" value="KAH9841585.1"/>
    <property type="molecule type" value="Genomic_DNA"/>
</dbReference>
<dbReference type="Proteomes" id="UP000814176">
    <property type="component" value="Unassembled WGS sequence"/>
</dbReference>